<evidence type="ECO:0000313" key="2">
    <source>
        <dbReference type="EMBL" id="PGH32515.1"/>
    </source>
</evidence>
<keyword evidence="3" id="KW-1185">Reference proteome</keyword>
<feature type="region of interest" description="Disordered" evidence="1">
    <location>
        <begin position="1"/>
        <end position="22"/>
    </location>
</feature>
<dbReference type="Proteomes" id="UP000226031">
    <property type="component" value="Unassembled WGS sequence"/>
</dbReference>
<proteinExistence type="predicted"/>
<dbReference type="AlphaFoldDB" id="A0A2B7ZFY7"/>
<sequence length="91" mass="9600">MQLEQSSAKQYGQSGGCASPGVAGTIPNTVSRFLTFQGRKPLVLEGQTTSKNHEQTGSTIKAAEPVASGADIFLMRNCAALVMGWHSYIAL</sequence>
<organism evidence="2 3">
    <name type="scientific">[Emmonsia] crescens</name>
    <dbReference type="NCBI Taxonomy" id="73230"/>
    <lineage>
        <taxon>Eukaryota</taxon>
        <taxon>Fungi</taxon>
        <taxon>Dikarya</taxon>
        <taxon>Ascomycota</taxon>
        <taxon>Pezizomycotina</taxon>
        <taxon>Eurotiomycetes</taxon>
        <taxon>Eurotiomycetidae</taxon>
        <taxon>Onygenales</taxon>
        <taxon>Ajellomycetaceae</taxon>
        <taxon>Emergomyces</taxon>
    </lineage>
</organism>
<accession>A0A2B7ZFY7</accession>
<reference evidence="2" key="1">
    <citation type="submission" date="2017-10" db="EMBL/GenBank/DDBJ databases">
        <title>Comparative genomics in systemic dimorphic fungi from Ajellomycetaceae.</title>
        <authorList>
            <person name="Munoz J.F."/>
            <person name="Mcewen J.G."/>
            <person name="Clay O.K."/>
            <person name="Cuomo C.A."/>
        </authorList>
    </citation>
    <scope>NUCLEOTIDE SEQUENCE [LARGE SCALE GENOMIC DNA]</scope>
    <source>
        <strain evidence="2">UAMH4076</strain>
    </source>
</reference>
<name>A0A2B7ZFY7_9EURO</name>
<protein>
    <submittedName>
        <fullName evidence="2">Uncharacterized protein</fullName>
    </submittedName>
</protein>
<dbReference type="EMBL" id="PDND01000090">
    <property type="protein sequence ID" value="PGH32515.1"/>
    <property type="molecule type" value="Genomic_DNA"/>
</dbReference>
<comment type="caution">
    <text evidence="2">The sequence shown here is derived from an EMBL/GenBank/DDBJ whole genome shotgun (WGS) entry which is preliminary data.</text>
</comment>
<gene>
    <name evidence="2" type="ORF">GX50_04689</name>
</gene>
<evidence type="ECO:0000313" key="3">
    <source>
        <dbReference type="Proteomes" id="UP000226031"/>
    </source>
</evidence>
<evidence type="ECO:0000256" key="1">
    <source>
        <dbReference type="SAM" id="MobiDB-lite"/>
    </source>
</evidence>
<feature type="compositionally biased region" description="Polar residues" evidence="1">
    <location>
        <begin position="1"/>
        <end position="12"/>
    </location>
</feature>